<dbReference type="AlphaFoldDB" id="A0A1M6JI77"/>
<evidence type="ECO:0000313" key="3">
    <source>
        <dbReference type="Proteomes" id="UP000184432"/>
    </source>
</evidence>
<dbReference type="Gene3D" id="2.60.40.2340">
    <property type="match status" value="4"/>
</dbReference>
<dbReference type="PROSITE" id="PS51257">
    <property type="entry name" value="PROKAR_LIPOPROTEIN"/>
    <property type="match status" value="1"/>
</dbReference>
<dbReference type="OrthoDB" id="1157501at2"/>
<dbReference type="RefSeq" id="WP_084549619.1">
    <property type="nucleotide sequence ID" value="NZ_FQYP01000009.1"/>
</dbReference>
<dbReference type="STRING" id="570521.SAMN04488508_10981"/>
<evidence type="ECO:0000313" key="2">
    <source>
        <dbReference type="EMBL" id="SHJ46394.1"/>
    </source>
</evidence>
<accession>A0A1M6JI77</accession>
<dbReference type="Proteomes" id="UP000184432">
    <property type="component" value="Unassembled WGS sequence"/>
</dbReference>
<organism evidence="2 3">
    <name type="scientific">Aquimarina spongiae</name>
    <dbReference type="NCBI Taxonomy" id="570521"/>
    <lineage>
        <taxon>Bacteria</taxon>
        <taxon>Pseudomonadati</taxon>
        <taxon>Bacteroidota</taxon>
        <taxon>Flavobacteriia</taxon>
        <taxon>Flavobacteriales</taxon>
        <taxon>Flavobacteriaceae</taxon>
        <taxon>Aquimarina</taxon>
    </lineage>
</organism>
<name>A0A1M6JI77_9FLAO</name>
<gene>
    <name evidence="2" type="ORF">SAMN04488508_10981</name>
</gene>
<evidence type="ECO:0000259" key="1">
    <source>
        <dbReference type="Pfam" id="PF16410"/>
    </source>
</evidence>
<dbReference type="InterPro" id="IPR032186">
    <property type="entry name" value="DUF5018"/>
</dbReference>
<dbReference type="Pfam" id="PF16410">
    <property type="entry name" value="DUF5018"/>
    <property type="match status" value="1"/>
</dbReference>
<reference evidence="3" key="1">
    <citation type="submission" date="2016-11" db="EMBL/GenBank/DDBJ databases">
        <authorList>
            <person name="Varghese N."/>
            <person name="Submissions S."/>
        </authorList>
    </citation>
    <scope>NUCLEOTIDE SEQUENCE [LARGE SCALE GENOMIC DNA]</scope>
    <source>
        <strain evidence="3">DSM 22623</strain>
    </source>
</reference>
<proteinExistence type="predicted"/>
<feature type="domain" description="DUF5018" evidence="1">
    <location>
        <begin position="282"/>
        <end position="381"/>
    </location>
</feature>
<sequence>MMKNVIKGVKMLLLFNLIVLTYSCNEDEEVVLSDENFITSFKLTSGNYEQNFEVKENTIQGSTPYFVDEEDIVLTILVSDKAAISPNPASITSIKDLTNFIITAENGEKRTYVIGINRELHDENEILSFNLKSGDYQEDFEVEEGTISGTTPYYIDDEDVTLTIEVSNRATVTPDPETIKSIKEPLELIVTAENGEEKIFNVDIKRNESPENDLVSFNLKSGDYVEDFEVVENEINGRTPYYIDDEDVTLTIEISNHATITPDPSTVKSIVDPITFTVTAENGDEQSFTVNIKRDLSPEKELLSFEIDTDIFKRSLDIDEESRTIFQRILPDVNLMSLTPIVTISNRATISPDPETILDYTNPIVFTVTAENGDTKEYTVTLESMDVDYDVQCDITNAFKWFGGDDRAVPDVPEIGPRNVGTGQTVILKKDTNPTSFGVHFSDPFRSDNTGATYNGNFEIKLNIRESNGNIIASKITTVQGPFNGGWVDFDLSSLYLLLENDTNYFFTWYLINGEALGVSTGSTANVDEADEIHNGSGFTGESKSENGTSLEDWDTWYPHEWHFSFRISGKQ</sequence>
<keyword evidence="3" id="KW-1185">Reference proteome</keyword>
<dbReference type="EMBL" id="FQYP01000009">
    <property type="protein sequence ID" value="SHJ46394.1"/>
    <property type="molecule type" value="Genomic_DNA"/>
</dbReference>
<protein>
    <recommendedName>
        <fullName evidence="1">DUF5018 domain-containing protein</fullName>
    </recommendedName>
</protein>